<evidence type="ECO:0000313" key="3">
    <source>
        <dbReference type="EMBL" id="KAL1507804.1"/>
    </source>
</evidence>
<feature type="region of interest" description="Disordered" evidence="1">
    <location>
        <begin position="437"/>
        <end position="468"/>
    </location>
</feature>
<organism evidence="3 4">
    <name type="scientific">Prymnesium parvum</name>
    <name type="common">Toxic golden alga</name>
    <dbReference type="NCBI Taxonomy" id="97485"/>
    <lineage>
        <taxon>Eukaryota</taxon>
        <taxon>Haptista</taxon>
        <taxon>Haptophyta</taxon>
        <taxon>Prymnesiophyceae</taxon>
        <taxon>Prymnesiales</taxon>
        <taxon>Prymnesiaceae</taxon>
        <taxon>Prymnesium</taxon>
    </lineage>
</organism>
<keyword evidence="2" id="KW-1133">Transmembrane helix</keyword>
<sequence length="468" mass="52018">MGVHTFLRVPPGDGIMLLVAYYCVVIGFLGTIFNFVINQWIRGESISLRQALEVDRIDKKVEGWDDMSDGEGENHREYAQVYEAGAARGLGALAALDWETNHLQFEKQMGLFDLSDHVFDAPEHDPGMLSAFLNSSLLSAFQLRGADAKRKAEKAQSLSEMAPITVEVPTPMTSMLRDALLQHRLRHGGHPLELDTVNGVLGQLDKSFSPLAVAVPEQVRPLLVEALIAFAHNHPDLQLDACFAVRLLTTLQHLSPSFQPMELELPQLDENKPSNDSSAARKMLSDVILHRLNESKREISMEEGMILQQTLHQLDEAFSLIPMDHADRDVEEMQGIVDTKRRWAFRRSPKAEKVDEERQLSACAKSRNRASAMPDARHHVPSPTFGHHFPSPAFVHHLPSPDCIHQRLQSPIFVYYFPSSAFICRIPSPTSSHLLPSPASRHLLPSPASRHGLPSPTSSTCVATTTGS</sequence>
<evidence type="ECO:0000256" key="1">
    <source>
        <dbReference type="SAM" id="MobiDB-lite"/>
    </source>
</evidence>
<protein>
    <submittedName>
        <fullName evidence="3">Uncharacterized protein</fullName>
    </submittedName>
</protein>
<keyword evidence="4" id="KW-1185">Reference proteome</keyword>
<feature type="transmembrane region" description="Helical" evidence="2">
    <location>
        <begin position="15"/>
        <end position="37"/>
    </location>
</feature>
<dbReference type="AlphaFoldDB" id="A0AB34IX14"/>
<comment type="caution">
    <text evidence="3">The sequence shown here is derived from an EMBL/GenBank/DDBJ whole genome shotgun (WGS) entry which is preliminary data.</text>
</comment>
<feature type="compositionally biased region" description="Polar residues" evidence="1">
    <location>
        <begin position="455"/>
        <end position="468"/>
    </location>
</feature>
<dbReference type="Proteomes" id="UP001515480">
    <property type="component" value="Unassembled WGS sequence"/>
</dbReference>
<keyword evidence="2" id="KW-0472">Membrane</keyword>
<accession>A0AB34IX14</accession>
<evidence type="ECO:0000313" key="4">
    <source>
        <dbReference type="Proteomes" id="UP001515480"/>
    </source>
</evidence>
<name>A0AB34IX14_PRYPA</name>
<evidence type="ECO:0000256" key="2">
    <source>
        <dbReference type="SAM" id="Phobius"/>
    </source>
</evidence>
<reference evidence="3 4" key="1">
    <citation type="journal article" date="2024" name="Science">
        <title>Giant polyketide synthase enzymes in the biosynthesis of giant marine polyether toxins.</title>
        <authorList>
            <person name="Fallon T.R."/>
            <person name="Shende V.V."/>
            <person name="Wierzbicki I.H."/>
            <person name="Pendleton A.L."/>
            <person name="Watervoot N.F."/>
            <person name="Auber R.P."/>
            <person name="Gonzalez D.J."/>
            <person name="Wisecaver J.H."/>
            <person name="Moore B.S."/>
        </authorList>
    </citation>
    <scope>NUCLEOTIDE SEQUENCE [LARGE SCALE GENOMIC DNA]</scope>
    <source>
        <strain evidence="3 4">12B1</strain>
    </source>
</reference>
<proteinExistence type="predicted"/>
<dbReference type="EMBL" id="JBGBPQ010000017">
    <property type="protein sequence ID" value="KAL1507804.1"/>
    <property type="molecule type" value="Genomic_DNA"/>
</dbReference>
<keyword evidence="2" id="KW-0812">Transmembrane</keyword>
<gene>
    <name evidence="3" type="ORF">AB1Y20_007413</name>
</gene>